<accession>B9D2U4</accession>
<keyword evidence="2" id="KW-1185">Reference proteome</keyword>
<dbReference type="STRING" id="553218.CAMRE0001_1044"/>
<organism evidence="1 2">
    <name type="scientific">Campylobacter rectus RM3267</name>
    <dbReference type="NCBI Taxonomy" id="553218"/>
    <lineage>
        <taxon>Bacteria</taxon>
        <taxon>Pseudomonadati</taxon>
        <taxon>Campylobacterota</taxon>
        <taxon>Epsilonproteobacteria</taxon>
        <taxon>Campylobacterales</taxon>
        <taxon>Campylobacteraceae</taxon>
        <taxon>Campylobacter</taxon>
    </lineage>
</organism>
<sequence length="50" mass="5297">MRFGGARLGSVKFEPINLASGSGLNLIVKFKSILSVRGCETAPFTALTQI</sequence>
<gene>
    <name evidence="1" type="ORF">CAMRE0001_1044</name>
</gene>
<evidence type="ECO:0000313" key="2">
    <source>
        <dbReference type="Proteomes" id="UP000003082"/>
    </source>
</evidence>
<name>B9D2U4_CAMRE</name>
<reference evidence="1 2" key="1">
    <citation type="submission" date="2008-08" db="EMBL/GenBank/DDBJ databases">
        <authorList>
            <person name="Madupu R."/>
            <person name="Durkin A.S."/>
            <person name="Torralba M."/>
            <person name="Methe B."/>
            <person name="Sutton G.G."/>
            <person name="Strausberg R.L."/>
            <person name="Nelson K.E."/>
        </authorList>
    </citation>
    <scope>NUCLEOTIDE SEQUENCE [LARGE SCALE GENOMIC DNA]</scope>
    <source>
        <strain evidence="1 2">RM3267</strain>
    </source>
</reference>
<dbReference type="EMBL" id="ACFU01000015">
    <property type="protein sequence ID" value="EEF13692.1"/>
    <property type="molecule type" value="Genomic_DNA"/>
</dbReference>
<evidence type="ECO:0000313" key="1">
    <source>
        <dbReference type="EMBL" id="EEF13692.1"/>
    </source>
</evidence>
<dbReference type="RefSeq" id="WP_004319842.1">
    <property type="nucleotide sequence ID" value="NZ_ACFU01000015.1"/>
</dbReference>
<dbReference type="Proteomes" id="UP000003082">
    <property type="component" value="Unassembled WGS sequence"/>
</dbReference>
<dbReference type="AlphaFoldDB" id="B9D2U4"/>
<protein>
    <submittedName>
        <fullName evidence="1">Uncharacterized protein</fullName>
    </submittedName>
</protein>
<comment type="caution">
    <text evidence="1">The sequence shown here is derived from an EMBL/GenBank/DDBJ whole genome shotgun (WGS) entry which is preliminary data.</text>
</comment>
<proteinExistence type="predicted"/>